<keyword evidence="9" id="KW-1185">Reference proteome</keyword>
<dbReference type="EMBL" id="MU005585">
    <property type="protein sequence ID" value="KAF2683203.1"/>
    <property type="molecule type" value="Genomic_DNA"/>
</dbReference>
<gene>
    <name evidence="8" type="ORF">K458DRAFT_390473</name>
</gene>
<keyword evidence="6" id="KW-0539">Nucleus</keyword>
<keyword evidence="5" id="KW-0804">Transcription</keyword>
<dbReference type="GO" id="GO:0006384">
    <property type="term" value="P:transcription initiation at RNA polymerase III promoter"/>
    <property type="evidence" value="ECO:0007669"/>
    <property type="project" value="InterPro"/>
</dbReference>
<evidence type="ECO:0000256" key="5">
    <source>
        <dbReference type="ARBA" id="ARBA00023163"/>
    </source>
</evidence>
<accession>A0A6G1IZ10</accession>
<reference evidence="8" key="1">
    <citation type="journal article" date="2020" name="Stud. Mycol.">
        <title>101 Dothideomycetes genomes: a test case for predicting lifestyles and emergence of pathogens.</title>
        <authorList>
            <person name="Haridas S."/>
            <person name="Albert R."/>
            <person name="Binder M."/>
            <person name="Bloem J."/>
            <person name="Labutti K."/>
            <person name="Salamov A."/>
            <person name="Andreopoulos B."/>
            <person name="Baker S."/>
            <person name="Barry K."/>
            <person name="Bills G."/>
            <person name="Bluhm B."/>
            <person name="Cannon C."/>
            <person name="Castanera R."/>
            <person name="Culley D."/>
            <person name="Daum C."/>
            <person name="Ezra D."/>
            <person name="Gonzalez J."/>
            <person name="Henrissat B."/>
            <person name="Kuo A."/>
            <person name="Liang C."/>
            <person name="Lipzen A."/>
            <person name="Lutzoni F."/>
            <person name="Magnuson J."/>
            <person name="Mondo S."/>
            <person name="Nolan M."/>
            <person name="Ohm R."/>
            <person name="Pangilinan J."/>
            <person name="Park H.-J."/>
            <person name="Ramirez L."/>
            <person name="Alfaro M."/>
            <person name="Sun H."/>
            <person name="Tritt A."/>
            <person name="Yoshinaga Y."/>
            <person name="Zwiers L.-H."/>
            <person name="Turgeon B."/>
            <person name="Goodwin S."/>
            <person name="Spatafora J."/>
            <person name="Crous P."/>
            <person name="Grigoriev I."/>
        </authorList>
    </citation>
    <scope>NUCLEOTIDE SEQUENCE</scope>
    <source>
        <strain evidence="8">CBS 122367</strain>
    </source>
</reference>
<feature type="compositionally biased region" description="Polar residues" evidence="7">
    <location>
        <begin position="1"/>
        <end position="11"/>
    </location>
</feature>
<keyword evidence="4" id="KW-0240">DNA-directed RNA polymerase</keyword>
<dbReference type="PANTHER" id="PTHR15561:SF0">
    <property type="entry name" value="DNA-DIRECTED RNA POLYMERASE III SUBUNIT RPC9"/>
    <property type="match status" value="1"/>
</dbReference>
<name>A0A6G1IZ10_9PLEO</name>
<evidence type="ECO:0000256" key="7">
    <source>
        <dbReference type="SAM" id="MobiDB-lite"/>
    </source>
</evidence>
<dbReference type="Pfam" id="PF03874">
    <property type="entry name" value="RNA_pol_Rpb4"/>
    <property type="match status" value="1"/>
</dbReference>
<feature type="region of interest" description="Disordered" evidence="7">
    <location>
        <begin position="1"/>
        <end position="29"/>
    </location>
</feature>
<dbReference type="PANTHER" id="PTHR15561">
    <property type="entry name" value="CALCITONIN GENE-RELATED PEPTIDE-RECEPTOR COMPONENT PROTEIN"/>
    <property type="match status" value="1"/>
</dbReference>
<feature type="compositionally biased region" description="Low complexity" evidence="7">
    <location>
        <begin position="13"/>
        <end position="24"/>
    </location>
</feature>
<sequence>MTFQSTNSPLYQKTKTTTPRTSRTLSFNSTNQPSTLSLFNLYFTTMRIKHPQSALLTNHEVLLHLQEEQEEEYGMDRSGRMRRMPKDLEEVVRDGITYLTKPDYFADHNLTVTHPTRPMTLYKGPHSLLRALAPKYRLNKAEYLQIYNIRPKSQITLQLVIEEATSRFSEAELDDMLQIITQVLHEEHEEDIPEGVEDIDMEKLDSKLLGATKKGRKVKRKT</sequence>
<dbReference type="InterPro" id="IPR005574">
    <property type="entry name" value="Rpb4/RPC9"/>
</dbReference>
<organism evidence="8 9">
    <name type="scientific">Lentithecium fluviatile CBS 122367</name>
    <dbReference type="NCBI Taxonomy" id="1168545"/>
    <lineage>
        <taxon>Eukaryota</taxon>
        <taxon>Fungi</taxon>
        <taxon>Dikarya</taxon>
        <taxon>Ascomycota</taxon>
        <taxon>Pezizomycotina</taxon>
        <taxon>Dothideomycetes</taxon>
        <taxon>Pleosporomycetidae</taxon>
        <taxon>Pleosporales</taxon>
        <taxon>Massarineae</taxon>
        <taxon>Lentitheciaceae</taxon>
        <taxon>Lentithecium</taxon>
    </lineage>
</organism>
<evidence type="ECO:0000256" key="3">
    <source>
        <dbReference type="ARBA" id="ARBA00016672"/>
    </source>
</evidence>
<comment type="subcellular location">
    <subcellularLocation>
        <location evidence="1">Nucleus</location>
    </subcellularLocation>
</comment>
<dbReference type="Gene3D" id="1.20.1250.40">
    <property type="match status" value="1"/>
</dbReference>
<evidence type="ECO:0000256" key="6">
    <source>
        <dbReference type="ARBA" id="ARBA00023242"/>
    </source>
</evidence>
<evidence type="ECO:0000256" key="2">
    <source>
        <dbReference type="ARBA" id="ARBA00006898"/>
    </source>
</evidence>
<comment type="similarity">
    <text evidence="2">Belongs to the eukaryotic RPC9 RNA polymerase subunit family.</text>
</comment>
<dbReference type="SUPFAM" id="SSF47819">
    <property type="entry name" value="HRDC-like"/>
    <property type="match status" value="1"/>
</dbReference>
<evidence type="ECO:0000256" key="4">
    <source>
        <dbReference type="ARBA" id="ARBA00022478"/>
    </source>
</evidence>
<dbReference type="Proteomes" id="UP000799291">
    <property type="component" value="Unassembled WGS sequence"/>
</dbReference>
<protein>
    <recommendedName>
        <fullName evidence="3">DNA-directed RNA polymerase III subunit RPC9</fullName>
    </recommendedName>
</protein>
<evidence type="ECO:0000313" key="9">
    <source>
        <dbReference type="Proteomes" id="UP000799291"/>
    </source>
</evidence>
<proteinExistence type="inferred from homology"/>
<evidence type="ECO:0000313" key="8">
    <source>
        <dbReference type="EMBL" id="KAF2683203.1"/>
    </source>
</evidence>
<evidence type="ECO:0000256" key="1">
    <source>
        <dbReference type="ARBA" id="ARBA00004123"/>
    </source>
</evidence>
<dbReference type="InterPro" id="IPR038324">
    <property type="entry name" value="Rpb4/RPC9_sf"/>
</dbReference>
<dbReference type="OrthoDB" id="1746530at2759"/>
<dbReference type="InterPro" id="IPR010997">
    <property type="entry name" value="HRDC-like_sf"/>
</dbReference>
<dbReference type="GO" id="GO:0005666">
    <property type="term" value="C:RNA polymerase III complex"/>
    <property type="evidence" value="ECO:0007669"/>
    <property type="project" value="InterPro"/>
</dbReference>
<dbReference type="AlphaFoldDB" id="A0A6G1IZ10"/>
<dbReference type="InterPro" id="IPR038846">
    <property type="entry name" value="RPC9"/>
</dbReference>
<dbReference type="GO" id="GO:0000166">
    <property type="term" value="F:nucleotide binding"/>
    <property type="evidence" value="ECO:0007669"/>
    <property type="project" value="InterPro"/>
</dbReference>